<dbReference type="GO" id="GO:0031125">
    <property type="term" value="P:rRNA 3'-end processing"/>
    <property type="evidence" value="ECO:0007669"/>
    <property type="project" value="UniProtKB-ARBA"/>
</dbReference>
<keyword evidence="4 6" id="KW-0819">tRNA processing</keyword>
<dbReference type="InterPro" id="IPR027408">
    <property type="entry name" value="PNPase/RNase_PH_dom_sf"/>
</dbReference>
<dbReference type="CDD" id="cd11362">
    <property type="entry name" value="RNase_PH_bact"/>
    <property type="match status" value="1"/>
</dbReference>
<dbReference type="EMBL" id="DQVE01000058">
    <property type="protein sequence ID" value="HIP98879.1"/>
    <property type="molecule type" value="Genomic_DNA"/>
</dbReference>
<sequence>MERIDGRDAWQLRPVRIQRGINIYAEGSALIEMGNTRVHITVSVQEGVPPFLKGSGQGWLTAEYSMLPRAGHTRSFRERGNKLSGRTQEIQRLIGRALRSVIDLSMLGERTLWVDCDVLQADGGTRTASITGAWVAVADALITLKEKGEIGEVPLKDYLAAISVGKVENHLLLDLNYEEDSKAEVDMTVVATGSGKLADLCAIGEEAVFSRQELTDMLTMALDGISQLISLQQKLVSKDPVEGWKKNQLKEVRLG</sequence>
<dbReference type="GO" id="GO:0009022">
    <property type="term" value="F:tRNA nucleotidyltransferase activity"/>
    <property type="evidence" value="ECO:0007669"/>
    <property type="project" value="UniProtKB-UniRule"/>
</dbReference>
<feature type="domain" description="Exoribonuclease phosphorolytic" evidence="8">
    <location>
        <begin position="157"/>
        <end position="223"/>
    </location>
</feature>
<comment type="function">
    <text evidence="6">Phosphorolytic 3'-5' exoribonuclease that plays an important role in tRNA 3'-end maturation. Removes nucleotide residues following the 3'-CCA terminus of tRNAs; can also add nucleotides to the ends of RNA molecules by using nucleoside diphosphates as substrates, but this may not be physiologically important. Probably plays a role in initiation of 16S rRNA degradation (leading to ribosome degradation) during starvation.</text>
</comment>
<dbReference type="SUPFAM" id="SSF55666">
    <property type="entry name" value="Ribonuclease PH domain 2-like"/>
    <property type="match status" value="1"/>
</dbReference>
<comment type="caution">
    <text evidence="9">The sequence shown here is derived from an EMBL/GenBank/DDBJ whole genome shotgun (WGS) entry which is preliminary data.</text>
</comment>
<keyword evidence="2 6" id="KW-0698">rRNA processing</keyword>
<feature type="binding site" evidence="6">
    <location>
        <begin position="124"/>
        <end position="126"/>
    </location>
    <ligand>
        <name>phosphate</name>
        <dbReference type="ChEBI" id="CHEBI:43474"/>
        <note>substrate</note>
    </ligand>
</feature>
<keyword evidence="6 9" id="KW-0548">Nucleotidyltransferase</keyword>
<comment type="catalytic activity">
    <reaction evidence="6">
        <text>tRNA(n+1) + phosphate = tRNA(n) + a ribonucleoside 5'-diphosphate</text>
        <dbReference type="Rhea" id="RHEA:10628"/>
        <dbReference type="Rhea" id="RHEA-COMP:17343"/>
        <dbReference type="Rhea" id="RHEA-COMP:17344"/>
        <dbReference type="ChEBI" id="CHEBI:43474"/>
        <dbReference type="ChEBI" id="CHEBI:57930"/>
        <dbReference type="ChEBI" id="CHEBI:173114"/>
        <dbReference type="EC" id="2.7.7.56"/>
    </reaction>
</comment>
<comment type="similarity">
    <text evidence="1 6">Belongs to the RNase PH family.</text>
</comment>
<proteinExistence type="inferred from homology"/>
<dbReference type="HAMAP" id="MF_00564">
    <property type="entry name" value="RNase_PH"/>
    <property type="match status" value="1"/>
</dbReference>
<dbReference type="FunFam" id="3.30.230.70:FF:000003">
    <property type="entry name" value="Ribonuclease PH"/>
    <property type="match status" value="1"/>
</dbReference>
<name>A0A9D0YQL2_AQUAO</name>
<dbReference type="SUPFAM" id="SSF54211">
    <property type="entry name" value="Ribosomal protein S5 domain 2-like"/>
    <property type="match status" value="1"/>
</dbReference>
<dbReference type="InterPro" id="IPR015847">
    <property type="entry name" value="ExoRNase_PH_dom2"/>
</dbReference>
<evidence type="ECO:0000256" key="3">
    <source>
        <dbReference type="ARBA" id="ARBA00022555"/>
    </source>
</evidence>
<evidence type="ECO:0000313" key="9">
    <source>
        <dbReference type="EMBL" id="HIP98879.1"/>
    </source>
</evidence>
<evidence type="ECO:0000256" key="4">
    <source>
        <dbReference type="ARBA" id="ARBA00022694"/>
    </source>
</evidence>
<accession>A0A9D0YQL2</accession>
<evidence type="ECO:0000256" key="6">
    <source>
        <dbReference type="HAMAP-Rule" id="MF_00564"/>
    </source>
</evidence>
<keyword evidence="6 9" id="KW-0808">Transferase</keyword>
<dbReference type="InterPro" id="IPR002381">
    <property type="entry name" value="RNase_PH_bac-type"/>
</dbReference>
<dbReference type="PANTHER" id="PTHR11953">
    <property type="entry name" value="EXOSOME COMPLEX COMPONENT"/>
    <property type="match status" value="1"/>
</dbReference>
<dbReference type="InterPro" id="IPR050080">
    <property type="entry name" value="RNase_PH"/>
</dbReference>
<comment type="subunit">
    <text evidence="6">Homohexameric ring arranged as a trimer of dimers.</text>
</comment>
<dbReference type="Pfam" id="PF03725">
    <property type="entry name" value="RNase_PH_C"/>
    <property type="match status" value="1"/>
</dbReference>
<dbReference type="InterPro" id="IPR001247">
    <property type="entry name" value="ExoRNase_PH_dom1"/>
</dbReference>
<dbReference type="GO" id="GO:0016075">
    <property type="term" value="P:rRNA catabolic process"/>
    <property type="evidence" value="ECO:0007669"/>
    <property type="project" value="UniProtKB-UniRule"/>
</dbReference>
<feature type="domain" description="Exoribonuclease phosphorolytic" evidence="7">
    <location>
        <begin position="11"/>
        <end position="142"/>
    </location>
</feature>
<dbReference type="GO" id="GO:0000049">
    <property type="term" value="F:tRNA binding"/>
    <property type="evidence" value="ECO:0007669"/>
    <property type="project" value="UniProtKB-UniRule"/>
</dbReference>
<evidence type="ECO:0000259" key="7">
    <source>
        <dbReference type="Pfam" id="PF01138"/>
    </source>
</evidence>
<dbReference type="Proteomes" id="UP000606463">
    <property type="component" value="Unassembled WGS sequence"/>
</dbReference>
<reference evidence="9" key="1">
    <citation type="journal article" date="2020" name="ISME J.">
        <title>Gammaproteobacteria mediating utilization of methyl-, sulfur- and petroleum organic compounds in deep ocean hydrothermal plumes.</title>
        <authorList>
            <person name="Zhou Z."/>
            <person name="Liu Y."/>
            <person name="Pan J."/>
            <person name="Cron B.R."/>
            <person name="Toner B.M."/>
            <person name="Anantharaman K."/>
            <person name="Breier J.A."/>
            <person name="Dick G.J."/>
            <person name="Li M."/>
        </authorList>
    </citation>
    <scope>NUCLEOTIDE SEQUENCE</scope>
    <source>
        <strain evidence="9">SZUA-1501</strain>
    </source>
</reference>
<dbReference type="GO" id="GO:0008033">
    <property type="term" value="P:tRNA processing"/>
    <property type="evidence" value="ECO:0007669"/>
    <property type="project" value="UniProtKB-UniRule"/>
</dbReference>
<evidence type="ECO:0000313" key="10">
    <source>
        <dbReference type="Proteomes" id="UP000606463"/>
    </source>
</evidence>
<dbReference type="NCBIfam" id="TIGR01966">
    <property type="entry name" value="RNasePH"/>
    <property type="match status" value="1"/>
</dbReference>
<dbReference type="AlphaFoldDB" id="A0A9D0YQL2"/>
<dbReference type="InterPro" id="IPR036345">
    <property type="entry name" value="ExoRNase_PH_dom2_sf"/>
</dbReference>
<evidence type="ECO:0000256" key="1">
    <source>
        <dbReference type="ARBA" id="ARBA00006678"/>
    </source>
</evidence>
<dbReference type="PANTHER" id="PTHR11953:SF0">
    <property type="entry name" value="EXOSOME COMPLEX COMPONENT RRP41"/>
    <property type="match status" value="1"/>
</dbReference>
<protein>
    <recommendedName>
        <fullName evidence="6">Ribonuclease PH</fullName>
        <shortName evidence="6">RNase PH</shortName>
        <ecNumber evidence="6">2.7.7.56</ecNumber>
    </recommendedName>
    <alternativeName>
        <fullName evidence="6">tRNA nucleotidyltransferase</fullName>
    </alternativeName>
</protein>
<organism evidence="9 10">
    <name type="scientific">Aquifex aeolicus</name>
    <dbReference type="NCBI Taxonomy" id="63363"/>
    <lineage>
        <taxon>Bacteria</taxon>
        <taxon>Pseudomonadati</taxon>
        <taxon>Aquificota</taxon>
        <taxon>Aquificia</taxon>
        <taxon>Aquificales</taxon>
        <taxon>Aquificaceae</taxon>
        <taxon>Aquifex</taxon>
    </lineage>
</organism>
<keyword evidence="3 6" id="KW-0820">tRNA-binding</keyword>
<dbReference type="InterPro" id="IPR020568">
    <property type="entry name" value="Ribosomal_Su5_D2-typ_SF"/>
</dbReference>
<dbReference type="EC" id="2.7.7.56" evidence="6"/>
<keyword evidence="5" id="KW-0694">RNA-binding</keyword>
<dbReference type="InterPro" id="IPR018336">
    <property type="entry name" value="RNase_PH_CS"/>
</dbReference>
<dbReference type="PROSITE" id="PS01277">
    <property type="entry name" value="RIBONUCLEASE_PH"/>
    <property type="match status" value="1"/>
</dbReference>
<evidence type="ECO:0000259" key="8">
    <source>
        <dbReference type="Pfam" id="PF03725"/>
    </source>
</evidence>
<evidence type="ECO:0000256" key="5">
    <source>
        <dbReference type="ARBA" id="ARBA00022884"/>
    </source>
</evidence>
<dbReference type="GO" id="GO:0000175">
    <property type="term" value="F:3'-5'-RNA exonuclease activity"/>
    <property type="evidence" value="ECO:0007669"/>
    <property type="project" value="UniProtKB-UniRule"/>
</dbReference>
<evidence type="ECO:0000256" key="2">
    <source>
        <dbReference type="ARBA" id="ARBA00022552"/>
    </source>
</evidence>
<feature type="binding site" evidence="6">
    <location>
        <position position="86"/>
    </location>
    <ligand>
        <name>phosphate</name>
        <dbReference type="ChEBI" id="CHEBI:43474"/>
        <note>substrate</note>
    </ligand>
</feature>
<dbReference type="Gene3D" id="3.30.230.70">
    <property type="entry name" value="GHMP Kinase, N-terminal domain"/>
    <property type="match status" value="1"/>
</dbReference>
<gene>
    <name evidence="6" type="primary">rph</name>
    <name evidence="9" type="ORF">EYH37_05940</name>
</gene>
<dbReference type="Pfam" id="PF01138">
    <property type="entry name" value="RNase_PH"/>
    <property type="match status" value="1"/>
</dbReference>